<dbReference type="EMBL" id="CP063311">
    <property type="protein sequence ID" value="QOV22343.1"/>
    <property type="molecule type" value="Genomic_DNA"/>
</dbReference>
<name>A0A7S6RCC8_9CYAN</name>
<proteinExistence type="predicted"/>
<accession>A0A7S6RCC8</accession>
<dbReference type="Proteomes" id="UP000593846">
    <property type="component" value="Chromosome"/>
</dbReference>
<gene>
    <name evidence="1" type="ORF">IM676_16960</name>
</gene>
<dbReference type="RefSeq" id="WP_200987975.1">
    <property type="nucleotide sequence ID" value="NZ_CP063311.1"/>
</dbReference>
<dbReference type="AlphaFoldDB" id="A0A7S6RCC8"/>
<dbReference type="KEGG" id="aee:IM676_16960"/>
<organism evidence="1 2">
    <name type="scientific">Anabaenopsis elenkinii CCIBt3563</name>
    <dbReference type="NCBI Taxonomy" id="2779889"/>
    <lineage>
        <taxon>Bacteria</taxon>
        <taxon>Bacillati</taxon>
        <taxon>Cyanobacteriota</taxon>
        <taxon>Cyanophyceae</taxon>
        <taxon>Nostocales</taxon>
        <taxon>Nodulariaceae</taxon>
        <taxon>Anabaenopsis</taxon>
    </lineage>
</organism>
<evidence type="ECO:0000313" key="2">
    <source>
        <dbReference type="Proteomes" id="UP000593846"/>
    </source>
</evidence>
<keyword evidence="2" id="KW-1185">Reference proteome</keyword>
<evidence type="ECO:0000313" key="1">
    <source>
        <dbReference type="EMBL" id="QOV22343.1"/>
    </source>
</evidence>
<sequence length="69" mass="8150">MQLPDHSQNLLSNWVIQVIIKGLNLKFSQLTRLFSQEQKLNKNKLHFSVKKNDRLDTEWNLARIWSSGT</sequence>
<protein>
    <submittedName>
        <fullName evidence="1">Uncharacterized protein</fullName>
    </submittedName>
</protein>
<reference evidence="2" key="1">
    <citation type="submission" date="2020-10" db="EMBL/GenBank/DDBJ databases">
        <title>Genome-based taxonomic classification of the species Anabaenopsis elenkinii.</title>
        <authorList>
            <person name="Delbaje E."/>
            <person name="Andreote A.P.D."/>
            <person name="Pellegrinetti T.A."/>
            <person name="Cruz R.B."/>
            <person name="Branco L.H.Z."/>
            <person name="Fiore M.F."/>
        </authorList>
    </citation>
    <scope>NUCLEOTIDE SEQUENCE [LARGE SCALE GENOMIC DNA]</scope>
    <source>
        <strain evidence="2">CCIBt3563</strain>
    </source>
</reference>